<accession>A0A199UBB6</accession>
<sequence>MMKQMSIAGQDDETNGCRKLCQNLERANIKVLFGETSFRSTENLIDSQCRATIDRVSLINFSIL</sequence>
<name>A0A199UBB6_MANES</name>
<evidence type="ECO:0000313" key="1">
    <source>
        <dbReference type="EMBL" id="OAY22050.1"/>
    </source>
</evidence>
<organism evidence="1">
    <name type="scientific">Manihot esculenta</name>
    <name type="common">Cassava</name>
    <name type="synonym">Jatropha manihot</name>
    <dbReference type="NCBI Taxonomy" id="3983"/>
    <lineage>
        <taxon>Eukaryota</taxon>
        <taxon>Viridiplantae</taxon>
        <taxon>Streptophyta</taxon>
        <taxon>Embryophyta</taxon>
        <taxon>Tracheophyta</taxon>
        <taxon>Spermatophyta</taxon>
        <taxon>Magnoliopsida</taxon>
        <taxon>eudicotyledons</taxon>
        <taxon>Gunneridae</taxon>
        <taxon>Pentapetalae</taxon>
        <taxon>rosids</taxon>
        <taxon>fabids</taxon>
        <taxon>Malpighiales</taxon>
        <taxon>Euphorbiaceae</taxon>
        <taxon>Crotonoideae</taxon>
        <taxon>Manihoteae</taxon>
        <taxon>Manihot</taxon>
    </lineage>
</organism>
<dbReference type="AlphaFoldDB" id="A0A199UBB6"/>
<dbReference type="EMBL" id="KV450534">
    <property type="protein sequence ID" value="OAY22050.1"/>
    <property type="molecule type" value="Genomic_DNA"/>
</dbReference>
<gene>
    <name evidence="1" type="ORF">MANES_S033800</name>
</gene>
<reference evidence="1" key="1">
    <citation type="submission" date="2016-02" db="EMBL/GenBank/DDBJ databases">
        <title>WGS assembly of Manihot esculenta.</title>
        <authorList>
            <person name="Bredeson J.V."/>
            <person name="Prochnik S.E."/>
            <person name="Lyons J.B."/>
            <person name="Schmutz J."/>
            <person name="Grimwood J."/>
            <person name="Vrebalov J."/>
            <person name="Bart R.S."/>
            <person name="Amuge T."/>
            <person name="Ferguson M.E."/>
            <person name="Green R."/>
            <person name="Putnam N."/>
            <person name="Stites J."/>
            <person name="Rounsley S."/>
            <person name="Rokhsar D.S."/>
        </authorList>
    </citation>
    <scope>NUCLEOTIDE SEQUENCE [LARGE SCALE GENOMIC DNA]</scope>
    <source>
        <tissue evidence="1">Leaf</tissue>
    </source>
</reference>
<protein>
    <submittedName>
        <fullName evidence="1">Uncharacterized protein</fullName>
    </submittedName>
</protein>
<proteinExistence type="predicted"/>